<proteinExistence type="inferred from homology"/>
<accession>A0A318D8M2</accession>
<evidence type="ECO:0000256" key="2">
    <source>
        <dbReference type="ARBA" id="ARBA00024329"/>
    </source>
</evidence>
<keyword evidence="10" id="KW-1185">Reference proteome</keyword>
<comment type="caution">
    <text evidence="9">The sequence shown here is derived from an EMBL/GenBank/DDBJ whole genome shotgun (WGS) entry which is preliminary data.</text>
</comment>
<evidence type="ECO:0000256" key="3">
    <source>
        <dbReference type="ARBA" id="ARBA00024387"/>
    </source>
</evidence>
<reference evidence="9 10" key="1">
    <citation type="submission" date="2018-05" db="EMBL/GenBank/DDBJ databases">
        <title>Kangiella spongicola genome sequence.</title>
        <authorList>
            <person name="Maclea K.S."/>
            <person name="Goen A.E."/>
            <person name="Kelley C."/>
            <person name="Underriner A."/>
            <person name="Silverwood T."/>
            <person name="Trachtenberg A.M."/>
        </authorList>
    </citation>
    <scope>NUCLEOTIDE SEQUENCE [LARGE SCALE GENOMIC DNA]</scope>
    <source>
        <strain evidence="9 10">ATCC BAA-2076</strain>
    </source>
</reference>
<dbReference type="GO" id="GO:0042594">
    <property type="term" value="P:response to starvation"/>
    <property type="evidence" value="ECO:0007669"/>
    <property type="project" value="TreeGrafter"/>
</dbReference>
<dbReference type="InterPro" id="IPR004095">
    <property type="entry name" value="TGS"/>
</dbReference>
<dbReference type="InterPro" id="IPR007685">
    <property type="entry name" value="RelA_SpoT"/>
</dbReference>
<organism evidence="9 10">
    <name type="scientific">Kangiella spongicola</name>
    <dbReference type="NCBI Taxonomy" id="796379"/>
    <lineage>
        <taxon>Bacteria</taxon>
        <taxon>Pseudomonadati</taxon>
        <taxon>Pseudomonadota</taxon>
        <taxon>Gammaproteobacteria</taxon>
        <taxon>Kangiellales</taxon>
        <taxon>Kangiellaceae</taxon>
        <taxon>Kangiella</taxon>
    </lineage>
</organism>
<dbReference type="Gene3D" id="3.30.70.260">
    <property type="match status" value="1"/>
</dbReference>
<dbReference type="Pfam" id="PF13291">
    <property type="entry name" value="ACT_4"/>
    <property type="match status" value="1"/>
</dbReference>
<dbReference type="GO" id="GO:0008728">
    <property type="term" value="F:GTP diphosphokinase activity"/>
    <property type="evidence" value="ECO:0007669"/>
    <property type="project" value="TreeGrafter"/>
</dbReference>
<dbReference type="SUPFAM" id="SSF109604">
    <property type="entry name" value="HD-domain/PDEase-like"/>
    <property type="match status" value="1"/>
</dbReference>
<evidence type="ECO:0000259" key="8">
    <source>
        <dbReference type="PROSITE" id="PS51880"/>
    </source>
</evidence>
<comment type="catalytic activity">
    <reaction evidence="4">
        <text>guanosine 3',5'-bis(diphosphate) + H2O = GDP + diphosphate + H(+)</text>
        <dbReference type="Rhea" id="RHEA:14253"/>
        <dbReference type="ChEBI" id="CHEBI:15377"/>
        <dbReference type="ChEBI" id="CHEBI:15378"/>
        <dbReference type="ChEBI" id="CHEBI:33019"/>
        <dbReference type="ChEBI" id="CHEBI:58189"/>
        <dbReference type="ChEBI" id="CHEBI:77828"/>
        <dbReference type="EC" id="3.1.7.2"/>
    </reaction>
</comment>
<dbReference type="InterPro" id="IPR004811">
    <property type="entry name" value="RelA/Spo_fam"/>
</dbReference>
<sequence>MIRMSYFADLKDVLETYLEPDQVSDTERAYQVAECAHDGQMRSSGDPYITHPVAAANILAELHLDHQTIMAALMHDVIEDCDVTKQDLTEQFGETVADLVEGVSKLTLIDFQSKEQAQAENFRKMMMAMTQDIRVILIKLADRLHNMQTLGALRPDKRRRIARETLEIYAPIANRLGIHRIKEQLELLGFANMYPMRYRILKESVKKVRGHRKEVVEKVTKQLRERLKDTGLKCQVIGREKSLYSIYKKMRDKVGTFAEVMDIYAFRVITDSEDSCYRSLGQIHNLFKPIPGRFKDYIAIPKANGYQSLHTVLRSKSGLHLEVQIRTNLMDQMAENGVAAHWLYKTGNSTHHAETKAREWLQSLVELQQNVGDSIEFIENVKIDLYPDEVYLFTPKGKIIELPKGATPVDFAYAIHTDVGNTCIACKIDKQFSPLSTPLVNGRTVEIITAPGSRPNPAWLSYAVTGKARTNIRNFVKNMRHDEAVHLGRRLLEQSLKFSIEEIDEEKRQQITEVTRYPSFDDLLAGIGLGKIASALVAHRLTSDQEKTEEVAKKVESDEERSPLAIKGTEGLVIKYARCCQPIPGDPIMAYVSPGRGFNIHRDNCPNIQRAHKQNDHYVPVEWSDDLEGDFTTELRLHVFNQRGVLAQVTNIIANQEGNIINIDINELDGDVNILTFRVGVKNRVHLASIIKKLRVIPFVNKVYRYPDIQPKGHKRVENSR</sequence>
<dbReference type="InterPro" id="IPR012676">
    <property type="entry name" value="TGS-like"/>
</dbReference>
<evidence type="ECO:0000259" key="7">
    <source>
        <dbReference type="PROSITE" id="PS51831"/>
    </source>
</evidence>
<dbReference type="SMART" id="SM00954">
    <property type="entry name" value="RelA_SpoT"/>
    <property type="match status" value="1"/>
</dbReference>
<evidence type="ECO:0000259" key="6">
    <source>
        <dbReference type="PROSITE" id="PS51671"/>
    </source>
</evidence>
<feature type="domain" description="ACT" evidence="6">
    <location>
        <begin position="634"/>
        <end position="711"/>
    </location>
</feature>
<dbReference type="InterPro" id="IPR045865">
    <property type="entry name" value="ACT-like_dom_sf"/>
</dbReference>
<comment type="similarity">
    <text evidence="5">Belongs to the relA/spoT family.</text>
</comment>
<dbReference type="PROSITE" id="PS51671">
    <property type="entry name" value="ACT"/>
    <property type="match status" value="1"/>
</dbReference>
<dbReference type="InterPro" id="IPR045600">
    <property type="entry name" value="RelA/SpoT_AH_RIS"/>
</dbReference>
<feature type="domain" description="TGS" evidence="8">
    <location>
        <begin position="388"/>
        <end position="449"/>
    </location>
</feature>
<dbReference type="InterPro" id="IPR033655">
    <property type="entry name" value="TGS_RelA/SpoT"/>
</dbReference>
<dbReference type="FunFam" id="3.30.460.10:FF:000001">
    <property type="entry name" value="GTP pyrophosphokinase RelA"/>
    <property type="match status" value="1"/>
</dbReference>
<dbReference type="SMART" id="SM00471">
    <property type="entry name" value="HDc"/>
    <property type="match status" value="1"/>
</dbReference>
<dbReference type="SUPFAM" id="SSF55021">
    <property type="entry name" value="ACT-like"/>
    <property type="match status" value="1"/>
</dbReference>
<dbReference type="Gene3D" id="3.30.460.10">
    <property type="entry name" value="Beta Polymerase, domain 2"/>
    <property type="match status" value="1"/>
</dbReference>
<dbReference type="CDD" id="cd05399">
    <property type="entry name" value="NT_Rel-Spo_like"/>
    <property type="match status" value="1"/>
</dbReference>
<dbReference type="GO" id="GO:0015970">
    <property type="term" value="P:guanosine tetraphosphate biosynthetic process"/>
    <property type="evidence" value="ECO:0007669"/>
    <property type="project" value="UniProtKB-UniPathway"/>
</dbReference>
<comment type="pathway">
    <text evidence="2">Purine metabolism; ppGpp biosynthesis; ppGpp from GDP: step 1/1.</text>
</comment>
<dbReference type="Gene3D" id="3.10.20.30">
    <property type="match status" value="1"/>
</dbReference>
<dbReference type="CDD" id="cd04876">
    <property type="entry name" value="ACT_RelA-SpoT"/>
    <property type="match status" value="1"/>
</dbReference>
<dbReference type="GO" id="GO:0015949">
    <property type="term" value="P:nucleobase-containing small molecule interconversion"/>
    <property type="evidence" value="ECO:0007669"/>
    <property type="project" value="UniProtKB-ARBA"/>
</dbReference>
<dbReference type="Pfam" id="PF19296">
    <property type="entry name" value="RelA_AH_RIS"/>
    <property type="match status" value="1"/>
</dbReference>
<dbReference type="PANTHER" id="PTHR21262">
    <property type="entry name" value="GUANOSINE-3',5'-BIS DIPHOSPHATE 3'-PYROPHOSPHOHYDROLASE"/>
    <property type="match status" value="1"/>
</dbReference>
<dbReference type="PANTHER" id="PTHR21262:SF36">
    <property type="entry name" value="BIFUNCTIONAL (P)PPGPP SYNTHASE_HYDROLASE SPOT"/>
    <property type="match status" value="1"/>
</dbReference>
<dbReference type="Gene3D" id="1.10.3210.10">
    <property type="entry name" value="Hypothetical protein af1432"/>
    <property type="match status" value="1"/>
</dbReference>
<dbReference type="CDD" id="cd00077">
    <property type="entry name" value="HDc"/>
    <property type="match status" value="1"/>
</dbReference>
<dbReference type="FunFam" id="3.10.20.30:FF:000002">
    <property type="entry name" value="GTP pyrophosphokinase (RelA/SpoT)"/>
    <property type="match status" value="1"/>
</dbReference>
<dbReference type="UniPathway" id="UPA00908">
    <property type="reaction ID" value="UER00886"/>
</dbReference>
<evidence type="ECO:0000313" key="10">
    <source>
        <dbReference type="Proteomes" id="UP000247689"/>
    </source>
</evidence>
<dbReference type="NCBIfam" id="TIGR00691">
    <property type="entry name" value="spoT_relA"/>
    <property type="match status" value="1"/>
</dbReference>
<dbReference type="InterPro" id="IPR012675">
    <property type="entry name" value="Beta-grasp_dom_sf"/>
</dbReference>
<evidence type="ECO:0000256" key="1">
    <source>
        <dbReference type="ARBA" id="ARBA00022801"/>
    </source>
</evidence>
<dbReference type="PROSITE" id="PS51831">
    <property type="entry name" value="HD"/>
    <property type="match status" value="1"/>
</dbReference>
<dbReference type="GO" id="GO:0005886">
    <property type="term" value="C:plasma membrane"/>
    <property type="evidence" value="ECO:0007669"/>
    <property type="project" value="TreeGrafter"/>
</dbReference>
<dbReference type="EMBL" id="QICH01000001">
    <property type="protein sequence ID" value="PXF64138.1"/>
    <property type="molecule type" value="Genomic_DNA"/>
</dbReference>
<dbReference type="InterPro" id="IPR043519">
    <property type="entry name" value="NT_sf"/>
</dbReference>
<dbReference type="Pfam" id="PF04607">
    <property type="entry name" value="RelA_SpoT"/>
    <property type="match status" value="1"/>
</dbReference>
<dbReference type="SUPFAM" id="SSF81271">
    <property type="entry name" value="TGS-like"/>
    <property type="match status" value="1"/>
</dbReference>
<dbReference type="GO" id="GO:0008893">
    <property type="term" value="F:guanosine-3',5'-bis(diphosphate) 3'-diphosphatase activity"/>
    <property type="evidence" value="ECO:0007669"/>
    <property type="project" value="UniProtKB-EC"/>
</dbReference>
<dbReference type="AlphaFoldDB" id="A0A318D8M2"/>
<dbReference type="FunFam" id="1.10.3210.10:FF:000001">
    <property type="entry name" value="GTP pyrophosphokinase RelA"/>
    <property type="match status" value="1"/>
</dbReference>
<dbReference type="Proteomes" id="UP000247689">
    <property type="component" value="Unassembled WGS sequence"/>
</dbReference>
<dbReference type="InterPro" id="IPR003607">
    <property type="entry name" value="HD/PDEase_dom"/>
</dbReference>
<protein>
    <recommendedName>
        <fullName evidence="3">guanosine-3',5'-bis(diphosphate) 3'-diphosphatase</fullName>
        <ecNumber evidence="3">3.1.7.2</ecNumber>
    </recommendedName>
</protein>
<dbReference type="Pfam" id="PF13328">
    <property type="entry name" value="HD_4"/>
    <property type="match status" value="1"/>
</dbReference>
<evidence type="ECO:0000256" key="5">
    <source>
        <dbReference type="RuleBase" id="RU003847"/>
    </source>
</evidence>
<evidence type="ECO:0000313" key="9">
    <source>
        <dbReference type="EMBL" id="PXF64138.1"/>
    </source>
</evidence>
<dbReference type="OrthoDB" id="9805041at2"/>
<dbReference type="PROSITE" id="PS51880">
    <property type="entry name" value="TGS"/>
    <property type="match status" value="1"/>
</dbReference>
<dbReference type="Pfam" id="PF02824">
    <property type="entry name" value="TGS"/>
    <property type="match status" value="1"/>
</dbReference>
<name>A0A318D8M2_9GAMM</name>
<evidence type="ECO:0000256" key="4">
    <source>
        <dbReference type="ARBA" id="ARBA00047968"/>
    </source>
</evidence>
<dbReference type="NCBIfam" id="NF008303">
    <property type="entry name" value="PRK11092.1"/>
    <property type="match status" value="1"/>
</dbReference>
<feature type="domain" description="HD" evidence="7">
    <location>
        <begin position="48"/>
        <end position="147"/>
    </location>
</feature>
<keyword evidence="1" id="KW-0378">Hydrolase</keyword>
<dbReference type="EC" id="3.1.7.2" evidence="3"/>
<dbReference type="CDD" id="cd01668">
    <property type="entry name" value="TGS_RSH"/>
    <property type="match status" value="1"/>
</dbReference>
<dbReference type="InterPro" id="IPR006674">
    <property type="entry name" value="HD_domain"/>
</dbReference>
<dbReference type="InterPro" id="IPR002912">
    <property type="entry name" value="ACT_dom"/>
</dbReference>
<dbReference type="SUPFAM" id="SSF81301">
    <property type="entry name" value="Nucleotidyltransferase"/>
    <property type="match status" value="1"/>
</dbReference>
<gene>
    <name evidence="9" type="ORF">DL796_03080</name>
</gene>
<comment type="function">
    <text evidence="5">In eubacteria ppGpp (guanosine 3'-diphosphate 5'-diphosphate) is a mediator of the stringent response that coordinates a variety of cellular activities in response to changes in nutritional abundance.</text>
</comment>